<dbReference type="Gene3D" id="1.10.1280.10">
    <property type="entry name" value="Di-copper center containing domain from catechol oxidase"/>
    <property type="match status" value="1"/>
</dbReference>
<sequence length="378" mass="41260">MRFTSIVSAAVFASATLAAVVLPRDLAKSDSKQQAIDLIEDIKTNEATCNARNVAFRREYGSLSKEERLDYVNAVKCLQQLPPRTPESVAPGARSRQTLSIHYSGVFPPWHRWFVYTYEEALREECGYKGYQPYWDWAKYASAPEDSPLFNGDDYSLGGNGDYVPHNGPVIIPPEGVSGDTIPLPAGTGGGYVTTGPFANMTINLGPVGGIQGGAPPGPDGGLGYNPRGLMRDLGGAMNTRYANYSTVLNLLLKPDIEQYRLLSEGVPYTPEIGPHGGIHYTIGGDPGGELFTSPGDPAFWVHHGMMDRMWTFWQAINPNQRHREFNGGPYGHITWANEPPSRKASLGVPIDMGYAGDSTVIREVMGTLSGPFCYFYL</sequence>
<comment type="caution">
    <text evidence="6">The sequence shown here is derived from an EMBL/GenBank/DDBJ whole genome shotgun (WGS) entry which is preliminary data.</text>
</comment>
<dbReference type="OrthoDB" id="6132182at2759"/>
<keyword evidence="1" id="KW-0479">Metal-binding</keyword>
<evidence type="ECO:0000259" key="5">
    <source>
        <dbReference type="PROSITE" id="PS00498"/>
    </source>
</evidence>
<dbReference type="PROSITE" id="PS00497">
    <property type="entry name" value="TYROSINASE_1"/>
    <property type="match status" value="1"/>
</dbReference>
<evidence type="ECO:0000256" key="2">
    <source>
        <dbReference type="ARBA" id="ARBA00023002"/>
    </source>
</evidence>
<keyword evidence="7" id="KW-1185">Reference proteome</keyword>
<feature type="domain" description="Tyrosinase copper-binding" evidence="4">
    <location>
        <begin position="102"/>
        <end position="119"/>
    </location>
</feature>
<accession>A0A9P8CKH4</accession>
<dbReference type="PRINTS" id="PR00092">
    <property type="entry name" value="TYROSINASE"/>
</dbReference>
<evidence type="ECO:0000256" key="1">
    <source>
        <dbReference type="ARBA" id="ARBA00022723"/>
    </source>
</evidence>
<dbReference type="PANTHER" id="PTHR11474">
    <property type="entry name" value="TYROSINASE FAMILY MEMBER"/>
    <property type="match status" value="1"/>
</dbReference>
<evidence type="ECO:0000259" key="4">
    <source>
        <dbReference type="PROSITE" id="PS00497"/>
    </source>
</evidence>
<dbReference type="InterPro" id="IPR002227">
    <property type="entry name" value="Tyrosinase_Cu-bd"/>
</dbReference>
<name>A0A9P8CKH4_9HYPO</name>
<feature type="domain" description="Tyrosinase copper-binding" evidence="5">
    <location>
        <begin position="297"/>
        <end position="308"/>
    </location>
</feature>
<reference evidence="6" key="1">
    <citation type="journal article" date="2021" name="IMA Fungus">
        <title>Genomic characterization of three marine fungi, including Emericellopsis atlantica sp. nov. with signatures of a generalist lifestyle and marine biomass degradation.</title>
        <authorList>
            <person name="Hagestad O.C."/>
            <person name="Hou L."/>
            <person name="Andersen J.H."/>
            <person name="Hansen E.H."/>
            <person name="Altermark B."/>
            <person name="Li C."/>
            <person name="Kuhnert E."/>
            <person name="Cox R.J."/>
            <person name="Crous P.W."/>
            <person name="Spatafora J.W."/>
            <person name="Lail K."/>
            <person name="Amirebrahimi M."/>
            <person name="Lipzen A."/>
            <person name="Pangilinan J."/>
            <person name="Andreopoulos W."/>
            <person name="Hayes R.D."/>
            <person name="Ng V."/>
            <person name="Grigoriev I.V."/>
            <person name="Jackson S.A."/>
            <person name="Sutton T.D.S."/>
            <person name="Dobson A.D.W."/>
            <person name="Rama T."/>
        </authorList>
    </citation>
    <scope>NUCLEOTIDE SEQUENCE</scope>
    <source>
        <strain evidence="6">TS7</strain>
    </source>
</reference>
<dbReference type="RefSeq" id="XP_046113971.1">
    <property type="nucleotide sequence ID" value="XM_046265426.1"/>
</dbReference>
<dbReference type="SUPFAM" id="SSF48056">
    <property type="entry name" value="Di-copper centre-containing domain"/>
    <property type="match status" value="1"/>
</dbReference>
<organism evidence="6 7">
    <name type="scientific">Emericellopsis atlantica</name>
    <dbReference type="NCBI Taxonomy" id="2614577"/>
    <lineage>
        <taxon>Eukaryota</taxon>
        <taxon>Fungi</taxon>
        <taxon>Dikarya</taxon>
        <taxon>Ascomycota</taxon>
        <taxon>Pezizomycotina</taxon>
        <taxon>Sordariomycetes</taxon>
        <taxon>Hypocreomycetidae</taxon>
        <taxon>Hypocreales</taxon>
        <taxon>Bionectriaceae</taxon>
        <taxon>Emericellopsis</taxon>
    </lineage>
</organism>
<dbReference type="Pfam" id="PF00264">
    <property type="entry name" value="Tyrosinase"/>
    <property type="match status" value="1"/>
</dbReference>
<protein>
    <recommendedName>
        <fullName evidence="4 5">Tyrosinase copper-binding domain-containing protein</fullName>
    </recommendedName>
</protein>
<dbReference type="GeneID" id="70296329"/>
<feature type="chain" id="PRO_5040198411" description="Tyrosinase copper-binding domain-containing protein" evidence="3">
    <location>
        <begin position="19"/>
        <end position="378"/>
    </location>
</feature>
<dbReference type="InterPro" id="IPR008922">
    <property type="entry name" value="Di-copper_centre_dom_sf"/>
</dbReference>
<evidence type="ECO:0000313" key="7">
    <source>
        <dbReference type="Proteomes" id="UP000887229"/>
    </source>
</evidence>
<dbReference type="GO" id="GO:0046872">
    <property type="term" value="F:metal ion binding"/>
    <property type="evidence" value="ECO:0007669"/>
    <property type="project" value="UniProtKB-KW"/>
</dbReference>
<keyword evidence="2" id="KW-0560">Oxidoreductase</keyword>
<evidence type="ECO:0000313" key="6">
    <source>
        <dbReference type="EMBL" id="KAG9250047.1"/>
    </source>
</evidence>
<keyword evidence="3" id="KW-0732">Signal</keyword>
<dbReference type="Proteomes" id="UP000887229">
    <property type="component" value="Unassembled WGS sequence"/>
</dbReference>
<proteinExistence type="predicted"/>
<dbReference type="EMBL" id="MU251284">
    <property type="protein sequence ID" value="KAG9250047.1"/>
    <property type="molecule type" value="Genomic_DNA"/>
</dbReference>
<dbReference type="PROSITE" id="PS00498">
    <property type="entry name" value="TYROSINASE_2"/>
    <property type="match status" value="1"/>
</dbReference>
<feature type="signal peptide" evidence="3">
    <location>
        <begin position="1"/>
        <end position="18"/>
    </location>
</feature>
<gene>
    <name evidence="6" type="ORF">F5Z01DRAFT_678170</name>
</gene>
<dbReference type="GO" id="GO:0016491">
    <property type="term" value="F:oxidoreductase activity"/>
    <property type="evidence" value="ECO:0007669"/>
    <property type="project" value="UniProtKB-KW"/>
</dbReference>
<evidence type="ECO:0000256" key="3">
    <source>
        <dbReference type="SAM" id="SignalP"/>
    </source>
</evidence>
<dbReference type="InterPro" id="IPR050316">
    <property type="entry name" value="Tyrosinase/Hemocyanin"/>
</dbReference>
<dbReference type="AlphaFoldDB" id="A0A9P8CKH4"/>
<dbReference type="PANTHER" id="PTHR11474:SF125">
    <property type="entry name" value="N-ACETYL-6-HYDROXYTRYPTOPHAN OXIDASE IVOB-RELATED"/>
    <property type="match status" value="1"/>
</dbReference>